<feature type="non-terminal residue" evidence="1">
    <location>
        <position position="1"/>
    </location>
</feature>
<sequence>GDRAARLLQRTCREIYKLRKSRQGKRRPDLVTFKEKMAFFTRSKSTIPVLPGEEGDEHLSEDDWEEILEERRTPDGRSSKTSYELRRDHRCTDVRQGAEQENVKTEVVECKNPCINPEPCYENIPATQNLANNISGSQILSGSQNLSLTQNVTISQNTTVKRSDEAKVLEEEPDTEPKTEDVRYEFVVDRVLGVQV</sequence>
<dbReference type="OrthoDB" id="5919042at2759"/>
<reference evidence="1" key="1">
    <citation type="submission" date="2015-09" db="EMBL/GenBank/DDBJ databases">
        <title>De novo assembly of Pectinophora gossypiella (Pink Bollworm) gut transcriptome.</title>
        <authorList>
            <person name="Tassone E.E."/>
        </authorList>
    </citation>
    <scope>NUCLEOTIDE SEQUENCE</scope>
</reference>
<dbReference type="EMBL" id="GDQN01008174">
    <property type="protein sequence ID" value="JAT82880.1"/>
    <property type="molecule type" value="Transcribed_RNA"/>
</dbReference>
<evidence type="ECO:0000313" key="1">
    <source>
        <dbReference type="EMBL" id="JAT82880.1"/>
    </source>
</evidence>
<accession>A0A1E1W7B4</accession>
<dbReference type="AlphaFoldDB" id="A0A1E1W7B4"/>
<proteinExistence type="predicted"/>
<organism evidence="1">
    <name type="scientific">Pectinophora gossypiella</name>
    <name type="common">Cotton pink bollworm</name>
    <name type="synonym">Depressaria gossypiella</name>
    <dbReference type="NCBI Taxonomy" id="13191"/>
    <lineage>
        <taxon>Eukaryota</taxon>
        <taxon>Metazoa</taxon>
        <taxon>Ecdysozoa</taxon>
        <taxon>Arthropoda</taxon>
        <taxon>Hexapoda</taxon>
        <taxon>Insecta</taxon>
        <taxon>Pterygota</taxon>
        <taxon>Neoptera</taxon>
        <taxon>Endopterygota</taxon>
        <taxon>Lepidoptera</taxon>
        <taxon>Glossata</taxon>
        <taxon>Ditrysia</taxon>
        <taxon>Gelechioidea</taxon>
        <taxon>Gelechiidae</taxon>
        <taxon>Apatetrinae</taxon>
        <taxon>Pectinophora</taxon>
    </lineage>
</organism>
<gene>
    <name evidence="1" type="ORF">g.13246</name>
</gene>
<protein>
    <submittedName>
        <fullName evidence="1">Uncharacterized protein</fullName>
    </submittedName>
</protein>
<name>A0A1E1W7B4_PECGO</name>